<dbReference type="EMBL" id="JFBT01000001">
    <property type="protein sequence ID" value="EXG82582.1"/>
    <property type="molecule type" value="Genomic_DNA"/>
</dbReference>
<dbReference type="Pfam" id="PF07978">
    <property type="entry name" value="NIPSNAP"/>
    <property type="match status" value="1"/>
</dbReference>
<dbReference type="InterPro" id="IPR012577">
    <property type="entry name" value="NIPSNAP"/>
</dbReference>
<dbReference type="Proteomes" id="UP000021053">
    <property type="component" value="Unassembled WGS sequence"/>
</dbReference>
<evidence type="ECO:0000259" key="1">
    <source>
        <dbReference type="Pfam" id="PF07978"/>
    </source>
</evidence>
<dbReference type="PATRIC" id="fig|927661.3.peg.3741"/>
<dbReference type="InterPro" id="IPR011008">
    <property type="entry name" value="Dimeric_a/b-barrel"/>
</dbReference>
<proteinExistence type="predicted"/>
<dbReference type="SUPFAM" id="SSF54909">
    <property type="entry name" value="Dimeric alpha+beta barrel"/>
    <property type="match status" value="1"/>
</dbReference>
<dbReference type="HOGENOM" id="CLU_100911_0_0_11"/>
<accession>A0A010ZZD4</accession>
<dbReference type="RefSeq" id="WP_211247527.1">
    <property type="nucleotide sequence ID" value="NZ_KK073874.1"/>
</dbReference>
<name>A0A010ZZD4_9ACTN</name>
<sequence>MSHVFELRQYTLHPGRRDDLIELFDREFVETQEDVGIAVVGQFRDLDRPDHFVWVRGFAGMPEREAALSAFYGGPVWAAHKDAANATMIDSDDVLLLRPASPGTGFPPADAAAGPALTTATVYPFTEPVADATLEFFDREVEPLLARCGSHRSALLRTEPSANTYPALPVREGEQVIVRFARCADRHAHAAAAPVRDQIAALLAARSAGPPLELRLEPTTRSSLR</sequence>
<evidence type="ECO:0000313" key="3">
    <source>
        <dbReference type="Proteomes" id="UP000021053"/>
    </source>
</evidence>
<keyword evidence="3" id="KW-1185">Reference proteome</keyword>
<reference evidence="2 3" key="1">
    <citation type="submission" date="2013-07" db="EMBL/GenBank/DDBJ databases">
        <authorList>
            <consortium name="DOE Joint Genome Institute"/>
            <person name="Eisen J."/>
            <person name="Huntemann M."/>
            <person name="Han J."/>
            <person name="Chen A."/>
            <person name="Kyrpides N."/>
            <person name="Mavromatis K."/>
            <person name="Markowitz V."/>
            <person name="Palaniappan K."/>
            <person name="Ivanova N."/>
            <person name="Schaumberg A."/>
            <person name="Pati A."/>
            <person name="Liolios K."/>
            <person name="Nordberg H.P."/>
            <person name="Cantor M.N."/>
            <person name="Hua S.X."/>
            <person name="Woyke T."/>
        </authorList>
    </citation>
    <scope>NUCLEOTIDE SEQUENCE [LARGE SCALE GENOMIC DNA]</scope>
    <source>
        <strain evidence="2 3">DSM 44712</strain>
    </source>
</reference>
<feature type="domain" description="NIPSNAP" evidence="1">
    <location>
        <begin position="5"/>
        <end position="101"/>
    </location>
</feature>
<dbReference type="AlphaFoldDB" id="A0A010ZZD4"/>
<gene>
    <name evidence="2" type="ORF">CryarDRAFT_3774</name>
</gene>
<dbReference type="Gene3D" id="3.30.70.100">
    <property type="match status" value="1"/>
</dbReference>
<comment type="caution">
    <text evidence="2">The sequence shown here is derived from an EMBL/GenBank/DDBJ whole genome shotgun (WGS) entry which is preliminary data.</text>
</comment>
<organism evidence="2 3">
    <name type="scientific">Cryptosporangium arvum DSM 44712</name>
    <dbReference type="NCBI Taxonomy" id="927661"/>
    <lineage>
        <taxon>Bacteria</taxon>
        <taxon>Bacillati</taxon>
        <taxon>Actinomycetota</taxon>
        <taxon>Actinomycetes</taxon>
        <taxon>Cryptosporangiales</taxon>
        <taxon>Cryptosporangiaceae</taxon>
        <taxon>Cryptosporangium</taxon>
    </lineage>
</organism>
<protein>
    <submittedName>
        <fullName evidence="2">NIPSNAP family protein</fullName>
    </submittedName>
</protein>
<evidence type="ECO:0000313" key="2">
    <source>
        <dbReference type="EMBL" id="EXG82582.1"/>
    </source>
</evidence>